<name>D5BN51_PUNMI</name>
<protein>
    <submittedName>
        <fullName evidence="1">Uncharacterized protein</fullName>
    </submittedName>
</protein>
<proteinExistence type="predicted"/>
<accession>D5BN51</accession>
<keyword evidence="2" id="KW-1185">Reference proteome</keyword>
<evidence type="ECO:0000313" key="1">
    <source>
        <dbReference type="EMBL" id="ADE40244.1"/>
    </source>
</evidence>
<dbReference type="AlphaFoldDB" id="D5BN51"/>
<dbReference type="EMBL" id="CP001751">
    <property type="protein sequence ID" value="ADE40244.1"/>
    <property type="molecule type" value="Genomic_DNA"/>
</dbReference>
<dbReference type="HOGENOM" id="CLU_3102951_0_0_5"/>
<reference evidence="1 2" key="1">
    <citation type="journal article" date="2010" name="J. Bacteriol.">
        <title>Complete genome sequence of "Candidatus Puniceispirillum marinum" IMCC1322, a representative of the SAR116 clade in the Alphaproteobacteria.</title>
        <authorList>
            <person name="Oh H.M."/>
            <person name="Kwon K.K."/>
            <person name="Kang I."/>
            <person name="Kang S.G."/>
            <person name="Lee J.H."/>
            <person name="Kim S.J."/>
            <person name="Cho J.C."/>
        </authorList>
    </citation>
    <scope>NUCLEOTIDE SEQUENCE [LARGE SCALE GENOMIC DNA]</scope>
    <source>
        <strain evidence="1 2">IMCC1322</strain>
    </source>
</reference>
<dbReference type="KEGG" id="apb:SAR116_2001"/>
<dbReference type="Proteomes" id="UP000007460">
    <property type="component" value="Chromosome"/>
</dbReference>
<sequence>MLCVHIADAVLAYHPPIALGKCDIGDKTAEIYGFKALHHVADEIRAFHMVH</sequence>
<gene>
    <name evidence="1" type="ordered locus">SAR116_2001</name>
</gene>
<organism evidence="1 2">
    <name type="scientific">Puniceispirillum marinum (strain IMCC1322)</name>
    <dbReference type="NCBI Taxonomy" id="488538"/>
    <lineage>
        <taxon>Bacteria</taxon>
        <taxon>Pseudomonadati</taxon>
        <taxon>Pseudomonadota</taxon>
        <taxon>Alphaproteobacteria</taxon>
        <taxon>Candidatus Puniceispirillales</taxon>
        <taxon>Candidatus Puniceispirillaceae</taxon>
        <taxon>Candidatus Puniceispirillum</taxon>
    </lineage>
</organism>
<evidence type="ECO:0000313" key="2">
    <source>
        <dbReference type="Proteomes" id="UP000007460"/>
    </source>
</evidence>